<feature type="region of interest" description="G3" evidence="15">
    <location>
        <begin position="150"/>
        <end position="153"/>
    </location>
</feature>
<dbReference type="PANTHER" id="PTHR42698">
    <property type="entry name" value="GTPASE ERA"/>
    <property type="match status" value="1"/>
</dbReference>
<dbReference type="Gene3D" id="3.40.50.300">
    <property type="entry name" value="P-loop containing nucleotide triphosphate hydrolases"/>
    <property type="match status" value="1"/>
</dbReference>
<dbReference type="GO" id="GO:0019843">
    <property type="term" value="F:rRNA binding"/>
    <property type="evidence" value="ECO:0000318"/>
    <property type="project" value="GO_Central"/>
</dbReference>
<protein>
    <recommendedName>
        <fullName evidence="4">GTPase Era, mitochondrial</fullName>
    </recommendedName>
    <alternativeName>
        <fullName evidence="13">ERA-like protein 1</fullName>
    </alternativeName>
</protein>
<dbReference type="GO" id="GO:0000028">
    <property type="term" value="P:ribosomal small subunit assembly"/>
    <property type="evidence" value="ECO:0000318"/>
    <property type="project" value="GO_Central"/>
</dbReference>
<reference evidence="20" key="2">
    <citation type="submission" date="2025-08" db="UniProtKB">
        <authorList>
            <consortium name="RefSeq"/>
        </authorList>
    </citation>
    <scope>IDENTIFICATION</scope>
    <source>
        <strain evidence="20">S238N-H82</strain>
        <tissue evidence="20">Testes</tissue>
    </source>
</reference>
<dbReference type="Pfam" id="PF07650">
    <property type="entry name" value="KH_2"/>
    <property type="match status" value="1"/>
</dbReference>
<dbReference type="GO" id="GO:0005759">
    <property type="term" value="C:mitochondrial matrix"/>
    <property type="evidence" value="ECO:0000318"/>
    <property type="project" value="GO_Central"/>
</dbReference>
<dbReference type="SUPFAM" id="SSF54814">
    <property type="entry name" value="Prokaryotic type KH domain (KH-domain type II)"/>
    <property type="match status" value="1"/>
</dbReference>
<dbReference type="RefSeq" id="XP_035691633.1">
    <property type="nucleotide sequence ID" value="XM_035835740.1"/>
</dbReference>
<keyword evidence="7 14" id="KW-0694">RNA-binding</keyword>
<evidence type="ECO:0000259" key="18">
    <source>
        <dbReference type="PROSITE" id="PS51713"/>
    </source>
</evidence>
<comment type="subcellular location">
    <subcellularLocation>
        <location evidence="2">Mitochondrion inner membrane</location>
        <topology evidence="2">Peripheral membrane protein</topology>
    </subcellularLocation>
    <subcellularLocation>
        <location evidence="1">Mitochondrion matrix</location>
    </subcellularLocation>
</comment>
<gene>
    <name evidence="20" type="primary">LOC118426384</name>
</gene>
<feature type="domain" description="Era-type G" evidence="18">
    <location>
        <begin position="95"/>
        <end position="475"/>
    </location>
</feature>
<dbReference type="KEGG" id="bfo:118426384"/>
<dbReference type="InterPro" id="IPR027417">
    <property type="entry name" value="P-loop_NTPase"/>
</dbReference>
<keyword evidence="19" id="KW-1185">Reference proteome</keyword>
<accession>A0A9J7LZF7</accession>
<evidence type="ECO:0000256" key="5">
    <source>
        <dbReference type="ARBA" id="ARBA00022741"/>
    </source>
</evidence>
<dbReference type="InterPro" id="IPR004044">
    <property type="entry name" value="KH_dom_type_2"/>
</dbReference>
<dbReference type="Gene3D" id="3.30.300.20">
    <property type="match status" value="1"/>
</dbReference>
<evidence type="ECO:0000256" key="2">
    <source>
        <dbReference type="ARBA" id="ARBA00004637"/>
    </source>
</evidence>
<evidence type="ECO:0000256" key="1">
    <source>
        <dbReference type="ARBA" id="ARBA00004305"/>
    </source>
</evidence>
<feature type="region of interest" description="G2" evidence="15">
    <location>
        <begin position="129"/>
        <end position="133"/>
    </location>
</feature>
<evidence type="ECO:0000313" key="20">
    <source>
        <dbReference type="RefSeq" id="XP_035691633.1"/>
    </source>
</evidence>
<evidence type="ECO:0000259" key="17">
    <source>
        <dbReference type="PROSITE" id="PS50823"/>
    </source>
</evidence>
<dbReference type="SUPFAM" id="SSF52540">
    <property type="entry name" value="P-loop containing nucleoside triphosphate hydrolases"/>
    <property type="match status" value="1"/>
</dbReference>
<keyword evidence="11" id="KW-0472">Membrane</keyword>
<dbReference type="PANTHER" id="PTHR42698:SF1">
    <property type="entry name" value="GTPASE ERA, MITOCHONDRIAL"/>
    <property type="match status" value="1"/>
</dbReference>
<evidence type="ECO:0000256" key="11">
    <source>
        <dbReference type="ARBA" id="ARBA00023136"/>
    </source>
</evidence>
<dbReference type="OrthoDB" id="8954335at2759"/>
<dbReference type="HAMAP" id="MF_00367">
    <property type="entry name" value="GTPase_Era"/>
    <property type="match status" value="1"/>
</dbReference>
<organism evidence="19 20">
    <name type="scientific">Branchiostoma floridae</name>
    <name type="common">Florida lancelet</name>
    <name type="synonym">Amphioxus</name>
    <dbReference type="NCBI Taxonomy" id="7739"/>
    <lineage>
        <taxon>Eukaryota</taxon>
        <taxon>Metazoa</taxon>
        <taxon>Chordata</taxon>
        <taxon>Cephalochordata</taxon>
        <taxon>Leptocardii</taxon>
        <taxon>Amphioxiformes</taxon>
        <taxon>Branchiostomatidae</taxon>
        <taxon>Branchiostoma</taxon>
    </lineage>
</organism>
<dbReference type="InterPro" id="IPR006073">
    <property type="entry name" value="GTP-bd"/>
</dbReference>
<name>A0A9J7LZF7_BRAFL</name>
<dbReference type="InterPro" id="IPR005662">
    <property type="entry name" value="GTPase_Era-like"/>
</dbReference>
<dbReference type="Pfam" id="PF01926">
    <property type="entry name" value="MMR_HSR1"/>
    <property type="match status" value="1"/>
</dbReference>
<dbReference type="FunFam" id="3.40.50.300:FF:002220">
    <property type="entry name" value="GTPase Era, mitochondrial"/>
    <property type="match status" value="1"/>
</dbReference>
<reference evidence="19" key="1">
    <citation type="journal article" date="2020" name="Nat. Ecol. Evol.">
        <title>Deeply conserved synteny resolves early events in vertebrate evolution.</title>
        <authorList>
            <person name="Simakov O."/>
            <person name="Marletaz F."/>
            <person name="Yue J.X."/>
            <person name="O'Connell B."/>
            <person name="Jenkins J."/>
            <person name="Brandt A."/>
            <person name="Calef R."/>
            <person name="Tung C.H."/>
            <person name="Huang T.K."/>
            <person name="Schmutz J."/>
            <person name="Satoh N."/>
            <person name="Yu J.K."/>
            <person name="Putnam N.H."/>
            <person name="Green R.E."/>
            <person name="Rokhsar D.S."/>
        </authorList>
    </citation>
    <scope>NUCLEOTIDE SEQUENCE [LARGE SCALE GENOMIC DNA]</scope>
    <source>
        <strain evidence="19">S238N-H82</strain>
    </source>
</reference>
<keyword evidence="10 15" id="KW-0342">GTP-binding</keyword>
<dbReference type="CDD" id="cd22534">
    <property type="entry name" value="KH-II_Era"/>
    <property type="match status" value="1"/>
</dbReference>
<comment type="similarity">
    <text evidence="3 15">Belongs to the TRAFAC class TrmE-Era-EngA-EngB-Septin-like GTPase superfamily. Era GTPase family.</text>
</comment>
<feature type="region of interest" description="Disordered" evidence="16">
    <location>
        <begin position="299"/>
        <end position="338"/>
    </location>
</feature>
<evidence type="ECO:0000256" key="12">
    <source>
        <dbReference type="ARBA" id="ARBA00025227"/>
    </source>
</evidence>
<dbReference type="PROSITE" id="PS51713">
    <property type="entry name" value="G_ERA"/>
    <property type="match status" value="1"/>
</dbReference>
<dbReference type="OMA" id="PGDWEYH"/>
<dbReference type="GeneID" id="118426384"/>
<proteinExistence type="inferred from homology"/>
<evidence type="ECO:0000256" key="13">
    <source>
        <dbReference type="ARBA" id="ARBA00030975"/>
    </source>
</evidence>
<dbReference type="NCBIfam" id="TIGR00231">
    <property type="entry name" value="small_GTP"/>
    <property type="match status" value="1"/>
</dbReference>
<dbReference type="InterPro" id="IPR005225">
    <property type="entry name" value="Small_GTP-bd"/>
</dbReference>
<comment type="function">
    <text evidence="12">Probable GTPase that plays a role in the mitochondrial ribosomal small subunit assembly. Specifically binds the 12S mitochondrial rRNA (12S mt-rRNA) to a 33 nucleotide section delineating the 3' terminal stem-loop region. May act as a chaperone that protects the 12S mt-rRNA on the 28S mitoribosomal subunit during ribosomal small subunit assembly.</text>
</comment>
<evidence type="ECO:0000256" key="7">
    <source>
        <dbReference type="ARBA" id="ARBA00022884"/>
    </source>
</evidence>
<evidence type="ECO:0000256" key="8">
    <source>
        <dbReference type="ARBA" id="ARBA00022946"/>
    </source>
</evidence>
<sequence>MAAPMAKRALVMKFSIGCLKQNNLPNFLSIRALCQTRPERKSLVPALFLNLKSGLHSDGSSNNGQCENIVTSKKNGDATDAVKAFSVPGQPAAARVVTVAIVGAPNSGKSTLTNRLMGRRVCPVSSKVHTTRRKTLAVLTEGDTQVVFLDTPGFTNTSKAGRHHLENTMVKDPKASMLEADLIAVMVDPTERQSQKKLKWDLRKALYTLPKPIPAVLILNKTDLMRHKTKLLEIAAKLTTGVVGGEPIQITEAKKRLIPELSPLEAALIKAQKKKVLSEKKEECVQTDTEERLRVRNTVDSEAREPKEKTIDAVTSSEDTIDKPTQSQESDLSAKTHGVDKCEQLQSTVEAHIRDSMTDASVVEERDIHKRDSKTTDSEMMYDKGYVAEDGLDGATKEEMKMALGYDVDAWDRIVEERDKTVKRQKSKDPEKTALHQEISRQCGWPGFQEVFMMSAKEGQGVDNFKDYLLSMAKPGDWQYSPDFLTDQSEHEIAYHAIREKLLEYLPQEVPYNIQQEVEMWQEGEGGDLQIVIQLIVSKSTQVPMLIGPKGATIKKIAKEAAQEMEDTFFTDVFLKLGVKYAGLQK</sequence>
<keyword evidence="8" id="KW-0809">Transit peptide</keyword>
<evidence type="ECO:0000256" key="10">
    <source>
        <dbReference type="ARBA" id="ARBA00023134"/>
    </source>
</evidence>
<dbReference type="Proteomes" id="UP000001554">
    <property type="component" value="Chromosome 11"/>
</dbReference>
<feature type="region of interest" description="G4" evidence="15">
    <location>
        <begin position="220"/>
        <end position="223"/>
    </location>
</feature>
<dbReference type="InterPro" id="IPR009019">
    <property type="entry name" value="KH_sf_prok-type"/>
</dbReference>
<feature type="domain" description="KH type-2" evidence="17">
    <location>
        <begin position="506"/>
        <end position="583"/>
    </location>
</feature>
<feature type="compositionally biased region" description="Polar residues" evidence="16">
    <location>
        <begin position="313"/>
        <end position="331"/>
    </location>
</feature>
<keyword evidence="9" id="KW-0496">Mitochondrion</keyword>
<dbReference type="GO" id="GO:0005525">
    <property type="term" value="F:GTP binding"/>
    <property type="evidence" value="ECO:0007669"/>
    <property type="project" value="UniProtKB-UniRule"/>
</dbReference>
<dbReference type="PROSITE" id="PS50823">
    <property type="entry name" value="KH_TYPE_2"/>
    <property type="match status" value="1"/>
</dbReference>
<evidence type="ECO:0000256" key="3">
    <source>
        <dbReference type="ARBA" id="ARBA00007921"/>
    </source>
</evidence>
<keyword evidence="6" id="KW-0999">Mitochondrion inner membrane</keyword>
<evidence type="ECO:0000256" key="9">
    <source>
        <dbReference type="ARBA" id="ARBA00023128"/>
    </source>
</evidence>
<feature type="region of interest" description="G1" evidence="15">
    <location>
        <begin position="103"/>
        <end position="110"/>
    </location>
</feature>
<dbReference type="GO" id="GO:0043024">
    <property type="term" value="F:ribosomal small subunit binding"/>
    <property type="evidence" value="ECO:0000318"/>
    <property type="project" value="GO_Central"/>
</dbReference>
<evidence type="ECO:0000313" key="19">
    <source>
        <dbReference type="Proteomes" id="UP000001554"/>
    </source>
</evidence>
<dbReference type="InterPro" id="IPR015946">
    <property type="entry name" value="KH_dom-like_a/b"/>
</dbReference>
<feature type="compositionally biased region" description="Basic and acidic residues" evidence="16">
    <location>
        <begin position="299"/>
        <end position="311"/>
    </location>
</feature>
<evidence type="ECO:0000256" key="16">
    <source>
        <dbReference type="SAM" id="MobiDB-lite"/>
    </source>
</evidence>
<evidence type="ECO:0000256" key="14">
    <source>
        <dbReference type="PROSITE-ProRule" id="PRU00118"/>
    </source>
</evidence>
<evidence type="ECO:0000256" key="15">
    <source>
        <dbReference type="PROSITE-ProRule" id="PRU01050"/>
    </source>
</evidence>
<feature type="region of interest" description="G5" evidence="15">
    <location>
        <begin position="454"/>
        <end position="456"/>
    </location>
</feature>
<dbReference type="InterPro" id="IPR030388">
    <property type="entry name" value="G_ERA_dom"/>
</dbReference>
<dbReference type="AlphaFoldDB" id="A0A9J7LZF7"/>
<dbReference type="CDD" id="cd04163">
    <property type="entry name" value="Era"/>
    <property type="match status" value="1"/>
</dbReference>
<dbReference type="PRINTS" id="PR00326">
    <property type="entry name" value="GTP1OBG"/>
</dbReference>
<dbReference type="GO" id="GO:0005743">
    <property type="term" value="C:mitochondrial inner membrane"/>
    <property type="evidence" value="ECO:0007669"/>
    <property type="project" value="UniProtKB-SubCell"/>
</dbReference>
<dbReference type="FunFam" id="3.30.300.20:FF:000016">
    <property type="entry name" value="GTPase Era, mitochondrial isoform 1"/>
    <property type="match status" value="1"/>
</dbReference>
<evidence type="ECO:0000256" key="6">
    <source>
        <dbReference type="ARBA" id="ARBA00022792"/>
    </source>
</evidence>
<keyword evidence="5 15" id="KW-0547">Nucleotide-binding</keyword>
<evidence type="ECO:0000256" key="4">
    <source>
        <dbReference type="ARBA" id="ARBA00019149"/>
    </source>
</evidence>